<dbReference type="PANTHER" id="PTHR21047:SF2">
    <property type="entry name" value="THYMIDINE DIPHOSPHO-4-KETO-RHAMNOSE 3,5-EPIMERASE"/>
    <property type="match status" value="1"/>
</dbReference>
<keyword evidence="3" id="KW-1185">Reference proteome</keyword>
<dbReference type="Gene3D" id="2.60.120.10">
    <property type="entry name" value="Jelly Rolls"/>
    <property type="match status" value="1"/>
</dbReference>
<evidence type="ECO:0000256" key="1">
    <source>
        <dbReference type="ARBA" id="ARBA00010154"/>
    </source>
</evidence>
<dbReference type="Pfam" id="PF00908">
    <property type="entry name" value="dTDP_sugar_isom"/>
    <property type="match status" value="1"/>
</dbReference>
<organism evidence="2 3">
    <name type="scientific">Thermobifida alba</name>
    <name type="common">Thermomonospora alba</name>
    <dbReference type="NCBI Taxonomy" id="53522"/>
    <lineage>
        <taxon>Bacteria</taxon>
        <taxon>Bacillati</taxon>
        <taxon>Actinomycetota</taxon>
        <taxon>Actinomycetes</taxon>
        <taxon>Streptosporangiales</taxon>
        <taxon>Nocardiopsidaceae</taxon>
        <taxon>Thermobifida</taxon>
    </lineage>
</organism>
<reference evidence="2 3" key="1">
    <citation type="submission" date="2020-04" db="EMBL/GenBank/DDBJ databases">
        <title>Thermobifida alba genome sequencing and assembly.</title>
        <authorList>
            <person name="Luzics S."/>
            <person name="Horvath B."/>
            <person name="Nagy I."/>
            <person name="Toth A."/>
            <person name="Nagy I."/>
            <person name="Kukolya J."/>
        </authorList>
    </citation>
    <scope>NUCLEOTIDE SEQUENCE [LARGE SCALE GENOMIC DNA]</scope>
    <source>
        <strain evidence="2 3">DSM 43795</strain>
    </source>
</reference>
<dbReference type="EMBL" id="CP051627">
    <property type="protein sequence ID" value="UPT22078.1"/>
    <property type="molecule type" value="Genomic_DNA"/>
</dbReference>
<dbReference type="InterPro" id="IPR014710">
    <property type="entry name" value="RmlC-like_jellyroll"/>
</dbReference>
<dbReference type="SUPFAM" id="SSF51182">
    <property type="entry name" value="RmlC-like cupins"/>
    <property type="match status" value="1"/>
</dbReference>
<dbReference type="RefSeq" id="WP_248590563.1">
    <property type="nucleotide sequence ID" value="NZ_BAABEB010000005.1"/>
</dbReference>
<protein>
    <submittedName>
        <fullName evidence="2">dTDP-4-keto-6-deoxy-D-glucose epimerase</fullName>
    </submittedName>
</protein>
<dbReference type="PANTHER" id="PTHR21047">
    <property type="entry name" value="DTDP-6-DEOXY-D-GLUCOSE-3,5 EPIMERASE"/>
    <property type="match status" value="1"/>
</dbReference>
<dbReference type="CDD" id="cd00438">
    <property type="entry name" value="cupin_RmlC"/>
    <property type="match status" value="1"/>
</dbReference>
<name>A0ABY4L345_THEAE</name>
<sequence length="207" mass="22620">MRARRLGVEGVVEFTPTAFPDERGFFVSPLQESVFVEAVGHALFPVAQASYSVSRRGVVRGVHYTAAPPGMAKYVYCPQGRALDVVVDIRVGSPTFGRWESVELDRRGARALYIPAGVGHLFVALEDDTVMSYLLAGEYVAENEREISPFDPELALPIPEDISPILSKRDREAPSLAQAGEAGLLPEYEWCLAAEKRTGLLGGGERR</sequence>
<comment type="similarity">
    <text evidence="1">Belongs to the dTDP-4-dehydrorhamnose 3,5-epimerase family.</text>
</comment>
<dbReference type="InterPro" id="IPR000888">
    <property type="entry name" value="RmlC-like"/>
</dbReference>
<evidence type="ECO:0000313" key="3">
    <source>
        <dbReference type="Proteomes" id="UP000832041"/>
    </source>
</evidence>
<accession>A0ABY4L345</accession>
<dbReference type="Proteomes" id="UP000832041">
    <property type="component" value="Chromosome"/>
</dbReference>
<evidence type="ECO:0000313" key="2">
    <source>
        <dbReference type="EMBL" id="UPT22078.1"/>
    </source>
</evidence>
<dbReference type="InterPro" id="IPR011051">
    <property type="entry name" value="RmlC_Cupin_sf"/>
</dbReference>
<proteinExistence type="inferred from homology"/>
<gene>
    <name evidence="2" type="ORF">FOF52_14825</name>
</gene>